<feature type="signal peptide" evidence="1">
    <location>
        <begin position="1"/>
        <end position="21"/>
    </location>
</feature>
<accession>A0E8Z1</accession>
<evidence type="ECO:0000313" key="2">
    <source>
        <dbReference type="EMBL" id="CAK91758.1"/>
    </source>
</evidence>
<dbReference type="GeneID" id="5044940"/>
<organism evidence="2 3">
    <name type="scientific">Paramecium tetraurelia</name>
    <dbReference type="NCBI Taxonomy" id="5888"/>
    <lineage>
        <taxon>Eukaryota</taxon>
        <taxon>Sar</taxon>
        <taxon>Alveolata</taxon>
        <taxon>Ciliophora</taxon>
        <taxon>Intramacronucleata</taxon>
        <taxon>Oligohymenophorea</taxon>
        <taxon>Peniculida</taxon>
        <taxon>Parameciidae</taxon>
        <taxon>Paramecium</taxon>
    </lineage>
</organism>
<name>A0E8Z1_PARTE</name>
<keyword evidence="3" id="KW-1185">Reference proteome</keyword>
<evidence type="ECO:0000313" key="3">
    <source>
        <dbReference type="Proteomes" id="UP000000600"/>
    </source>
</evidence>
<dbReference type="AlphaFoldDB" id="A0E8Z1"/>
<protein>
    <submittedName>
        <fullName evidence="2">Uncharacterized protein</fullName>
    </submittedName>
</protein>
<dbReference type="KEGG" id="ptm:GSPATT00024489001"/>
<sequence>MIVLAGSELLIANSLIALASACLNSVTSLVRLEEAQKANGINLELEKELERGQFCKQILYNDKPINAIQLSEVMKEKIIQIDRCCQSIWQYFPSGIATIFTWALTGQAMRHEFVIIDTTNHICSLELVKDKNEQQEQIQKLVFKIYGLVTEEQRKKIRYDQILKNRHYDRVLSSIKLNHQMYLSQINQFQNLILICWEKMYENKTMLSEWYEFFQKMSKQYARSILYFSQEQPNYHIVLQSIIGIFTDKPFYFRRIDMEIIEKLIWAVGQGQNEEMKSSIKKFIGILKFIREGRDFSQSPSIQLSSIYTQN</sequence>
<dbReference type="EMBL" id="CT868664">
    <property type="protein sequence ID" value="CAK91758.1"/>
    <property type="molecule type" value="Genomic_DNA"/>
</dbReference>
<dbReference type="Proteomes" id="UP000000600">
    <property type="component" value="Unassembled WGS sequence"/>
</dbReference>
<feature type="chain" id="PRO_5002624622" evidence="1">
    <location>
        <begin position="22"/>
        <end position="311"/>
    </location>
</feature>
<dbReference type="InParanoid" id="A0E8Z1"/>
<dbReference type="OrthoDB" id="295251at2759"/>
<dbReference type="OMA" id="FRRIDME"/>
<dbReference type="HOGENOM" id="CLU_916633_0_0_1"/>
<dbReference type="RefSeq" id="XP_001459155.1">
    <property type="nucleotide sequence ID" value="XM_001459118.1"/>
</dbReference>
<proteinExistence type="predicted"/>
<keyword evidence="1" id="KW-0732">Signal</keyword>
<evidence type="ECO:0000256" key="1">
    <source>
        <dbReference type="SAM" id="SignalP"/>
    </source>
</evidence>
<dbReference type="eggNOG" id="ENOG502SUE3">
    <property type="taxonomic scope" value="Eukaryota"/>
</dbReference>
<gene>
    <name evidence="2" type="ORF">GSPATT00024489001</name>
</gene>
<reference evidence="2 3" key="1">
    <citation type="journal article" date="2006" name="Nature">
        <title>Global trends of whole-genome duplications revealed by the ciliate Paramecium tetraurelia.</title>
        <authorList>
            <consortium name="Genoscope"/>
            <person name="Aury J.-M."/>
            <person name="Jaillon O."/>
            <person name="Duret L."/>
            <person name="Noel B."/>
            <person name="Jubin C."/>
            <person name="Porcel B.M."/>
            <person name="Segurens B."/>
            <person name="Daubin V."/>
            <person name="Anthouard V."/>
            <person name="Aiach N."/>
            <person name="Arnaiz O."/>
            <person name="Billaut A."/>
            <person name="Beisson J."/>
            <person name="Blanc I."/>
            <person name="Bouhouche K."/>
            <person name="Camara F."/>
            <person name="Duharcourt S."/>
            <person name="Guigo R."/>
            <person name="Gogendeau D."/>
            <person name="Katinka M."/>
            <person name="Keller A.-M."/>
            <person name="Kissmehl R."/>
            <person name="Klotz C."/>
            <person name="Koll F."/>
            <person name="Le Moue A."/>
            <person name="Lepere C."/>
            <person name="Malinsky S."/>
            <person name="Nowacki M."/>
            <person name="Nowak J.K."/>
            <person name="Plattner H."/>
            <person name="Poulain J."/>
            <person name="Ruiz F."/>
            <person name="Serrano V."/>
            <person name="Zagulski M."/>
            <person name="Dessen P."/>
            <person name="Betermier M."/>
            <person name="Weissenbach J."/>
            <person name="Scarpelli C."/>
            <person name="Schachter V."/>
            <person name="Sperling L."/>
            <person name="Meyer E."/>
            <person name="Cohen J."/>
            <person name="Wincker P."/>
        </authorList>
    </citation>
    <scope>NUCLEOTIDE SEQUENCE [LARGE SCALE GENOMIC DNA]</scope>
    <source>
        <strain evidence="2 3">Stock d4-2</strain>
    </source>
</reference>